<name>A0ACC2SL98_9FUNG</name>
<reference evidence="1" key="1">
    <citation type="submission" date="2022-04" db="EMBL/GenBank/DDBJ databases">
        <title>Genome of the entomopathogenic fungus Entomophthora muscae.</title>
        <authorList>
            <person name="Elya C."/>
            <person name="Lovett B.R."/>
            <person name="Lee E."/>
            <person name="Macias A.M."/>
            <person name="Hajek A.E."/>
            <person name="De Bivort B.L."/>
            <person name="Kasson M.T."/>
            <person name="De Fine Licht H.H."/>
            <person name="Stajich J.E."/>
        </authorList>
    </citation>
    <scope>NUCLEOTIDE SEQUENCE</scope>
    <source>
        <strain evidence="1">Berkeley</strain>
    </source>
</reference>
<evidence type="ECO:0000313" key="1">
    <source>
        <dbReference type="EMBL" id="KAJ9063174.1"/>
    </source>
</evidence>
<accession>A0ACC2SL98</accession>
<gene>
    <name evidence="1" type="ORF">DSO57_1002907</name>
</gene>
<organism evidence="1 2">
    <name type="scientific">Entomophthora muscae</name>
    <dbReference type="NCBI Taxonomy" id="34485"/>
    <lineage>
        <taxon>Eukaryota</taxon>
        <taxon>Fungi</taxon>
        <taxon>Fungi incertae sedis</taxon>
        <taxon>Zoopagomycota</taxon>
        <taxon>Entomophthoromycotina</taxon>
        <taxon>Entomophthoromycetes</taxon>
        <taxon>Entomophthorales</taxon>
        <taxon>Entomophthoraceae</taxon>
        <taxon>Entomophthora</taxon>
    </lineage>
</organism>
<sequence>MNQFFKLAILVPGALCFFPNWLHKEDHARHHLLLRSDKNRNSGLTALQWVNCLRSQEGSKPLRVSVQLTKAAQMHSAYQSSQKSMTHIGSNNSTISERVKDQGYAFKAIAENIHHGFAHTKQIMLDFFNSTKHMDNLANPIYEDFGAAEDNSYVTHVFGTALTSDYPANPPSCPKKCPYIAFQSNHFKNKAL</sequence>
<evidence type="ECO:0000313" key="2">
    <source>
        <dbReference type="Proteomes" id="UP001165960"/>
    </source>
</evidence>
<comment type="caution">
    <text evidence="1">The sequence shown here is derived from an EMBL/GenBank/DDBJ whole genome shotgun (WGS) entry which is preliminary data.</text>
</comment>
<dbReference type="Proteomes" id="UP001165960">
    <property type="component" value="Unassembled WGS sequence"/>
</dbReference>
<dbReference type="EMBL" id="QTSX02004977">
    <property type="protein sequence ID" value="KAJ9063174.1"/>
    <property type="molecule type" value="Genomic_DNA"/>
</dbReference>
<protein>
    <submittedName>
        <fullName evidence="1">Uncharacterized protein</fullName>
    </submittedName>
</protein>
<proteinExistence type="predicted"/>
<keyword evidence="2" id="KW-1185">Reference proteome</keyword>